<gene>
    <name evidence="1" type="ORF">TIFTF001_017004</name>
</gene>
<keyword evidence="2" id="KW-1185">Reference proteome</keyword>
<dbReference type="AlphaFoldDB" id="A0AA88DIY4"/>
<proteinExistence type="predicted"/>
<dbReference type="EMBL" id="BTGU01000026">
    <property type="protein sequence ID" value="GMN47829.1"/>
    <property type="molecule type" value="Genomic_DNA"/>
</dbReference>
<comment type="caution">
    <text evidence="1">The sequence shown here is derived from an EMBL/GenBank/DDBJ whole genome shotgun (WGS) entry which is preliminary data.</text>
</comment>
<dbReference type="Proteomes" id="UP001187192">
    <property type="component" value="Unassembled WGS sequence"/>
</dbReference>
<protein>
    <submittedName>
        <fullName evidence="1">Uncharacterized protein</fullName>
    </submittedName>
</protein>
<evidence type="ECO:0000313" key="2">
    <source>
        <dbReference type="Proteomes" id="UP001187192"/>
    </source>
</evidence>
<evidence type="ECO:0000313" key="1">
    <source>
        <dbReference type="EMBL" id="GMN47829.1"/>
    </source>
</evidence>
<sequence>MCIGDLRCLGTCARVGGHRGEALGPVDVQWLRWVKLQRQGRDARGKDGTADGEIDADRFLIGVRLFFQRAESCGGVLRRGKVAHGSRRWLLGSRLGRSTICLAADLKSRSGGGSNDVEGWHDDVG</sequence>
<reference evidence="1" key="1">
    <citation type="submission" date="2023-07" db="EMBL/GenBank/DDBJ databases">
        <title>draft genome sequence of fig (Ficus carica).</title>
        <authorList>
            <person name="Takahashi T."/>
            <person name="Nishimura K."/>
        </authorList>
    </citation>
    <scope>NUCLEOTIDE SEQUENCE</scope>
</reference>
<name>A0AA88DIY4_FICCA</name>
<accession>A0AA88DIY4</accession>
<organism evidence="1 2">
    <name type="scientific">Ficus carica</name>
    <name type="common">Common fig</name>
    <dbReference type="NCBI Taxonomy" id="3494"/>
    <lineage>
        <taxon>Eukaryota</taxon>
        <taxon>Viridiplantae</taxon>
        <taxon>Streptophyta</taxon>
        <taxon>Embryophyta</taxon>
        <taxon>Tracheophyta</taxon>
        <taxon>Spermatophyta</taxon>
        <taxon>Magnoliopsida</taxon>
        <taxon>eudicotyledons</taxon>
        <taxon>Gunneridae</taxon>
        <taxon>Pentapetalae</taxon>
        <taxon>rosids</taxon>
        <taxon>fabids</taxon>
        <taxon>Rosales</taxon>
        <taxon>Moraceae</taxon>
        <taxon>Ficeae</taxon>
        <taxon>Ficus</taxon>
    </lineage>
</organism>